<dbReference type="CDD" id="cd06548">
    <property type="entry name" value="GH18_chitinase"/>
    <property type="match status" value="1"/>
</dbReference>
<dbReference type="OrthoDB" id="9775889at2"/>
<keyword evidence="3 6" id="KW-0378">Hydrolase</keyword>
<comment type="catalytic activity">
    <reaction evidence="1">
        <text>Random endo-hydrolysis of N-acetyl-beta-D-glucosaminide (1-&gt;4)-beta-linkages in chitin and chitodextrins.</text>
        <dbReference type="EC" id="3.2.1.14"/>
    </reaction>
</comment>
<dbReference type="InterPro" id="IPR001579">
    <property type="entry name" value="Glyco_hydro_18_chit_AS"/>
</dbReference>
<dbReference type="GO" id="GO:0005975">
    <property type="term" value="P:carbohydrate metabolic process"/>
    <property type="evidence" value="ECO:0007669"/>
    <property type="project" value="InterPro"/>
</dbReference>
<dbReference type="Gene3D" id="3.10.50.10">
    <property type="match status" value="1"/>
</dbReference>
<evidence type="ECO:0000256" key="8">
    <source>
        <dbReference type="SAM" id="SignalP"/>
    </source>
</evidence>
<evidence type="ECO:0000256" key="6">
    <source>
        <dbReference type="RuleBase" id="RU000489"/>
    </source>
</evidence>
<dbReference type="Gene3D" id="3.20.20.80">
    <property type="entry name" value="Glycosidases"/>
    <property type="match status" value="1"/>
</dbReference>
<evidence type="ECO:0000256" key="4">
    <source>
        <dbReference type="ARBA" id="ARBA00023024"/>
    </source>
</evidence>
<dbReference type="PANTHER" id="PTHR11177">
    <property type="entry name" value="CHITINASE"/>
    <property type="match status" value="1"/>
</dbReference>
<sequence>MPVRPSGLLAAVTAAVLLATAATTTATAANAPDALDAAGHGSQGPKLKGQRIGYFTQWGADSSAKRVQETGQAAKLTIINYAFGNVSAEGTCFEANIEGQGYAYDDYQRPYTAAQSVDGVADAPHQALKGHFNQLRKLKGENRQLKTVISLGGWAWSKYFSDAAATDESRKKFVSSCVDLYIKGNVPKLDGAPEGGPGAAEGVFDGIDVDWEYPGGGGAEGNVSRPEDGRNFTLLMAEFRRQLDEYAAQRAKTQAHGKPRHYLLTAALPASSVVADRLEIPAVSASVDYINLMTYDLHGTWEAKGPANHHANLYSDPTDPDVRQRSADKAVDHYAQLGLPSRKTVLGVPFYGHGWTGVPAGDRNGLYQKATGTAPDLTYKELGARPGRTYVDRAHGASWKYDGDTFYSFDNSEVLTAKARYTRRNDLAGVMIWALDGDDSRGSAVSALDRGLRRH</sequence>
<evidence type="ECO:0000256" key="5">
    <source>
        <dbReference type="ARBA" id="ARBA00023295"/>
    </source>
</evidence>
<accession>A0A1T3NME4</accession>
<proteinExistence type="inferred from homology"/>
<keyword evidence="8" id="KW-0732">Signal</keyword>
<evidence type="ECO:0000256" key="7">
    <source>
        <dbReference type="RuleBase" id="RU004453"/>
    </source>
</evidence>
<comment type="similarity">
    <text evidence="7">Belongs to the glycosyl hydrolase 18 family.</text>
</comment>
<protein>
    <recommendedName>
        <fullName evidence="2">chitinase</fullName>
        <ecNumber evidence="2">3.2.1.14</ecNumber>
    </recommendedName>
</protein>
<evidence type="ECO:0000313" key="10">
    <source>
        <dbReference type="EMBL" id="OPC77912.1"/>
    </source>
</evidence>
<dbReference type="STRING" id="159449.B4N89_37325"/>
<dbReference type="RefSeq" id="WP_078981005.1">
    <property type="nucleotide sequence ID" value="NZ_MWQN01000003.1"/>
</dbReference>
<evidence type="ECO:0000256" key="1">
    <source>
        <dbReference type="ARBA" id="ARBA00000822"/>
    </source>
</evidence>
<evidence type="ECO:0000256" key="3">
    <source>
        <dbReference type="ARBA" id="ARBA00022801"/>
    </source>
</evidence>
<feature type="chain" id="PRO_5012910782" description="chitinase" evidence="8">
    <location>
        <begin position="29"/>
        <end position="455"/>
    </location>
</feature>
<dbReference type="InterPro" id="IPR017853">
    <property type="entry name" value="GH"/>
</dbReference>
<dbReference type="InterPro" id="IPR011583">
    <property type="entry name" value="Chitinase_II/V-like_cat"/>
</dbReference>
<evidence type="ECO:0000256" key="2">
    <source>
        <dbReference type="ARBA" id="ARBA00012729"/>
    </source>
</evidence>
<keyword evidence="4" id="KW-0146">Chitin degradation</keyword>
<dbReference type="InterPro" id="IPR029070">
    <property type="entry name" value="Chitinase_insertion_sf"/>
</dbReference>
<dbReference type="AlphaFoldDB" id="A0A1T3NME4"/>
<dbReference type="EMBL" id="MWQN01000003">
    <property type="protein sequence ID" value="OPC77912.1"/>
    <property type="molecule type" value="Genomic_DNA"/>
</dbReference>
<evidence type="ECO:0000313" key="11">
    <source>
        <dbReference type="Proteomes" id="UP000190037"/>
    </source>
</evidence>
<name>A0A1T3NME4_9ACTN</name>
<gene>
    <name evidence="10" type="ORF">B4N89_37325</name>
</gene>
<dbReference type="Pfam" id="PF00704">
    <property type="entry name" value="Glyco_hydro_18"/>
    <property type="match status" value="1"/>
</dbReference>
<dbReference type="SUPFAM" id="SSF51445">
    <property type="entry name" value="(Trans)glycosidases"/>
    <property type="match status" value="1"/>
</dbReference>
<keyword evidence="5 6" id="KW-0326">Glycosidase</keyword>
<dbReference type="EC" id="3.2.1.14" evidence="2"/>
<dbReference type="PROSITE" id="PS01095">
    <property type="entry name" value="GH18_1"/>
    <property type="match status" value="1"/>
</dbReference>
<reference evidence="10 11" key="1">
    <citation type="submission" date="2017-03" db="EMBL/GenBank/DDBJ databases">
        <title>Draft genome sequence of Streptomyces scabrisporus NF3, endophyte isolated from Amphipterygium adstringens.</title>
        <authorList>
            <person name="Vazquez M."/>
            <person name="Ceapa C.D."/>
            <person name="Rodriguez Luna D."/>
            <person name="Sanchez Esquivel S."/>
        </authorList>
    </citation>
    <scope>NUCLEOTIDE SEQUENCE [LARGE SCALE GENOMIC DNA]</scope>
    <source>
        <strain evidence="10 11">NF3</strain>
    </source>
</reference>
<dbReference type="PROSITE" id="PS51910">
    <property type="entry name" value="GH18_2"/>
    <property type="match status" value="1"/>
</dbReference>
<dbReference type="GO" id="GO:0006032">
    <property type="term" value="P:chitin catabolic process"/>
    <property type="evidence" value="ECO:0007669"/>
    <property type="project" value="UniProtKB-KW"/>
</dbReference>
<feature type="domain" description="GH18" evidence="9">
    <location>
        <begin position="49"/>
        <end position="455"/>
    </location>
</feature>
<keyword evidence="4" id="KW-0119">Carbohydrate metabolism</keyword>
<dbReference type="GO" id="GO:0008061">
    <property type="term" value="F:chitin binding"/>
    <property type="evidence" value="ECO:0007669"/>
    <property type="project" value="InterPro"/>
</dbReference>
<dbReference type="InterPro" id="IPR001223">
    <property type="entry name" value="Glyco_hydro18_cat"/>
</dbReference>
<dbReference type="PANTHER" id="PTHR11177:SF317">
    <property type="entry name" value="CHITINASE 12-RELATED"/>
    <property type="match status" value="1"/>
</dbReference>
<dbReference type="InterPro" id="IPR050314">
    <property type="entry name" value="Glycosyl_Hydrlase_18"/>
</dbReference>
<dbReference type="GO" id="GO:0008843">
    <property type="term" value="F:endochitinase activity"/>
    <property type="evidence" value="ECO:0007669"/>
    <property type="project" value="UniProtKB-EC"/>
</dbReference>
<evidence type="ECO:0000259" key="9">
    <source>
        <dbReference type="PROSITE" id="PS51910"/>
    </source>
</evidence>
<feature type="signal peptide" evidence="8">
    <location>
        <begin position="1"/>
        <end position="28"/>
    </location>
</feature>
<organism evidence="10 11">
    <name type="scientific">Embleya scabrispora</name>
    <dbReference type="NCBI Taxonomy" id="159449"/>
    <lineage>
        <taxon>Bacteria</taxon>
        <taxon>Bacillati</taxon>
        <taxon>Actinomycetota</taxon>
        <taxon>Actinomycetes</taxon>
        <taxon>Kitasatosporales</taxon>
        <taxon>Streptomycetaceae</taxon>
        <taxon>Embleya</taxon>
    </lineage>
</organism>
<comment type="caution">
    <text evidence="10">The sequence shown here is derived from an EMBL/GenBank/DDBJ whole genome shotgun (WGS) entry which is preliminary data.</text>
</comment>
<keyword evidence="4" id="KW-0624">Polysaccharide degradation</keyword>
<keyword evidence="11" id="KW-1185">Reference proteome</keyword>
<dbReference type="Proteomes" id="UP000190037">
    <property type="component" value="Unassembled WGS sequence"/>
</dbReference>
<dbReference type="SMART" id="SM00636">
    <property type="entry name" value="Glyco_18"/>
    <property type="match status" value="1"/>
</dbReference>